<organism evidence="3 4">
    <name type="scientific">Mytilus edulis</name>
    <name type="common">Blue mussel</name>
    <dbReference type="NCBI Taxonomy" id="6550"/>
    <lineage>
        <taxon>Eukaryota</taxon>
        <taxon>Metazoa</taxon>
        <taxon>Spiralia</taxon>
        <taxon>Lophotrochozoa</taxon>
        <taxon>Mollusca</taxon>
        <taxon>Bivalvia</taxon>
        <taxon>Autobranchia</taxon>
        <taxon>Pteriomorphia</taxon>
        <taxon>Mytilida</taxon>
        <taxon>Mytiloidea</taxon>
        <taxon>Mytilidae</taxon>
        <taxon>Mytilinae</taxon>
        <taxon>Mytilus</taxon>
    </lineage>
</organism>
<evidence type="ECO:0000259" key="2">
    <source>
        <dbReference type="PROSITE" id="PS51233"/>
    </source>
</evidence>
<dbReference type="InterPro" id="IPR001846">
    <property type="entry name" value="VWF_type-D"/>
</dbReference>
<accession>A0A8S3UCF9</accession>
<name>A0A8S3UCF9_MYTED</name>
<dbReference type="Proteomes" id="UP000683360">
    <property type="component" value="Unassembled WGS sequence"/>
</dbReference>
<dbReference type="PROSITE" id="PS51233">
    <property type="entry name" value="VWFD"/>
    <property type="match status" value="1"/>
</dbReference>
<dbReference type="AlphaFoldDB" id="A0A8S3UCF9"/>
<feature type="domain" description="VWFD" evidence="2">
    <location>
        <begin position="1"/>
        <end position="82"/>
    </location>
</feature>
<proteinExistence type="predicted"/>
<evidence type="ECO:0000313" key="4">
    <source>
        <dbReference type="Proteomes" id="UP000683360"/>
    </source>
</evidence>
<dbReference type="OrthoDB" id="5989069at2759"/>
<keyword evidence="1" id="KW-0812">Transmembrane</keyword>
<evidence type="ECO:0000256" key="1">
    <source>
        <dbReference type="SAM" id="Phobius"/>
    </source>
</evidence>
<sequence length="580" mass="64927">MVVVTLPIGTEITFRVNGRYIDYIYIKPSVLDLGSTEGLCGYVSSENKNTDDDFLSRGETIAITNSQQFAKSWMITDTRESLFVENPTIIEESNDLPSFCQCASEGATEADITNKYRLHCNLTQPMEPCYDVETNLSFKSKCTDGTRKKRSINEIGINERGKKSITDTDDTDDVIEFPPFEILSDVYDESFVAETPRWHNGWNEEQAEATSREYFDRNFPIDVRVASGISIEDYINSSIEDIKITGDTAFLATTLSVMQTAAKAELVRNQSLSEQITDDGTTLLEKLSSHLCLNNCISNGQCKNGSCICNELFGGEDCAKPRSTPPSNVSLPDSGLCDVRKRACKKTYVYGYFIPPDIYCKTKHFEFFENTRSYKETTTAKATMINSYMVSCELPHDRQKRSTTSGIVFAEGYEISVSNDGSNFSEDVTILVYDEECFSCETVNVTCTALETCPLPKTDETETGKEQNGEKEKNSVLLPVSLICGLVFLGVLIGVIVYQVKHKDIGHRQINTSAKGNPTADIFAMTLATQNIPPNIKVLNQRHTPSLKKEYSSVSRFSLEFKDGERKTPEHLFRVDNKYN</sequence>
<dbReference type="Gene3D" id="2.60.120.260">
    <property type="entry name" value="Galactose-binding domain-like"/>
    <property type="match status" value="1"/>
</dbReference>
<dbReference type="Pfam" id="PF26129">
    <property type="entry name" value="Vwde"/>
    <property type="match status" value="1"/>
</dbReference>
<keyword evidence="1" id="KW-0472">Membrane</keyword>
<keyword evidence="1" id="KW-1133">Transmembrane helix</keyword>
<dbReference type="InterPro" id="IPR058727">
    <property type="entry name" value="Helical_Vwde"/>
</dbReference>
<evidence type="ECO:0000313" key="3">
    <source>
        <dbReference type="EMBL" id="CAG2238577.1"/>
    </source>
</evidence>
<comment type="caution">
    <text evidence="3">The sequence shown here is derived from an EMBL/GenBank/DDBJ whole genome shotgun (WGS) entry which is preliminary data.</text>
</comment>
<keyword evidence="4" id="KW-1185">Reference proteome</keyword>
<gene>
    <name evidence="3" type="ORF">MEDL_50975</name>
</gene>
<feature type="transmembrane region" description="Helical" evidence="1">
    <location>
        <begin position="476"/>
        <end position="498"/>
    </location>
</feature>
<reference evidence="3" key="1">
    <citation type="submission" date="2021-03" db="EMBL/GenBank/DDBJ databases">
        <authorList>
            <person name="Bekaert M."/>
        </authorList>
    </citation>
    <scope>NUCLEOTIDE SEQUENCE</scope>
</reference>
<dbReference type="EMBL" id="CAJPWZ010002455">
    <property type="protein sequence ID" value="CAG2238577.1"/>
    <property type="molecule type" value="Genomic_DNA"/>
</dbReference>
<protein>
    <recommendedName>
        <fullName evidence="2">VWFD domain-containing protein</fullName>
    </recommendedName>
</protein>